<dbReference type="PANTHER" id="PTHR30294">
    <property type="entry name" value="MEMBRANE COMPONENT OF ABC TRANSPORTER YHHJ-RELATED"/>
    <property type="match status" value="1"/>
</dbReference>
<comment type="caution">
    <text evidence="7">The sequence shown here is derived from an EMBL/GenBank/DDBJ whole genome shotgun (WGS) entry which is preliminary data.</text>
</comment>
<feature type="transmembrane region" description="Helical" evidence="6">
    <location>
        <begin position="139"/>
        <end position="158"/>
    </location>
</feature>
<keyword evidence="5 6" id="KW-0472">Membrane</keyword>
<evidence type="ECO:0000313" key="7">
    <source>
        <dbReference type="EMBL" id="MFD2832565.1"/>
    </source>
</evidence>
<evidence type="ECO:0000256" key="6">
    <source>
        <dbReference type="SAM" id="Phobius"/>
    </source>
</evidence>
<dbReference type="Pfam" id="PF12679">
    <property type="entry name" value="ABC2_membrane_2"/>
    <property type="match status" value="1"/>
</dbReference>
<feature type="transmembrane region" description="Helical" evidence="6">
    <location>
        <begin position="220"/>
        <end position="238"/>
    </location>
</feature>
<dbReference type="Proteomes" id="UP001597438">
    <property type="component" value="Unassembled WGS sequence"/>
</dbReference>
<keyword evidence="8" id="KW-1185">Reference proteome</keyword>
<feature type="transmembrane region" description="Helical" evidence="6">
    <location>
        <begin position="165"/>
        <end position="182"/>
    </location>
</feature>
<keyword evidence="3 6" id="KW-0812">Transmembrane</keyword>
<accession>A0ABW5X0K4</accession>
<evidence type="ECO:0000256" key="3">
    <source>
        <dbReference type="ARBA" id="ARBA00022692"/>
    </source>
</evidence>
<gene>
    <name evidence="7" type="primary">gldF</name>
    <name evidence="7" type="ORF">ACFSYS_04645</name>
</gene>
<dbReference type="PROSITE" id="PS51257">
    <property type="entry name" value="PROKAR_LIPOPROTEIN"/>
    <property type="match status" value="1"/>
</dbReference>
<dbReference type="RefSeq" id="WP_251741685.1">
    <property type="nucleotide sequence ID" value="NZ_JBHUOJ010000009.1"/>
</dbReference>
<evidence type="ECO:0000313" key="8">
    <source>
        <dbReference type="Proteomes" id="UP001597438"/>
    </source>
</evidence>
<sequence length="246" mass="27536">MLAIFKKEIRSFFNSITGYLVIGLFLLGCGLFLFVFSGGYNILDSGFADLKPFFSLAPWIFIFLIPAICMRSFSDEIRMGTMELLLTKPIGIWNLLLGKYLGVLMLIFLAILPTLIYVISIGELANPVWNIDTGATIGSYFGLLFLGACYAAIGIFASSLTSNQIVAFLLAVLLCFLMYFGFEGLADTGIFGNNTYLIESFGISFHYQSISRGVLDSRDLLYFFSVIFLFLKFTELNLNRVNRKRS</sequence>
<reference evidence="8" key="1">
    <citation type="journal article" date="2019" name="Int. J. Syst. Evol. Microbiol.">
        <title>The Global Catalogue of Microorganisms (GCM) 10K type strain sequencing project: providing services to taxonomists for standard genome sequencing and annotation.</title>
        <authorList>
            <consortium name="The Broad Institute Genomics Platform"/>
            <consortium name="The Broad Institute Genome Sequencing Center for Infectious Disease"/>
            <person name="Wu L."/>
            <person name="Ma J."/>
        </authorList>
    </citation>
    <scope>NUCLEOTIDE SEQUENCE [LARGE SCALE GENOMIC DNA]</scope>
    <source>
        <strain evidence="8">KCTC 52925</strain>
    </source>
</reference>
<comment type="subcellular location">
    <subcellularLocation>
        <location evidence="1">Cell membrane</location>
        <topology evidence="1">Multi-pass membrane protein</topology>
    </subcellularLocation>
</comment>
<keyword evidence="4 6" id="KW-1133">Transmembrane helix</keyword>
<dbReference type="PANTHER" id="PTHR30294:SF29">
    <property type="entry name" value="MULTIDRUG ABC TRANSPORTER PERMEASE YBHS-RELATED"/>
    <property type="match status" value="1"/>
</dbReference>
<feature type="transmembrane region" description="Helical" evidence="6">
    <location>
        <begin position="56"/>
        <end position="74"/>
    </location>
</feature>
<dbReference type="InterPro" id="IPR051449">
    <property type="entry name" value="ABC-2_transporter_component"/>
</dbReference>
<evidence type="ECO:0000256" key="4">
    <source>
        <dbReference type="ARBA" id="ARBA00022989"/>
    </source>
</evidence>
<evidence type="ECO:0000256" key="1">
    <source>
        <dbReference type="ARBA" id="ARBA00004651"/>
    </source>
</evidence>
<feature type="transmembrane region" description="Helical" evidence="6">
    <location>
        <begin position="95"/>
        <end position="119"/>
    </location>
</feature>
<organism evidence="7 8">
    <name type="scientific">Christiangramia antarctica</name>
    <dbReference type="NCBI Taxonomy" id="2058158"/>
    <lineage>
        <taxon>Bacteria</taxon>
        <taxon>Pseudomonadati</taxon>
        <taxon>Bacteroidota</taxon>
        <taxon>Flavobacteriia</taxon>
        <taxon>Flavobacteriales</taxon>
        <taxon>Flavobacteriaceae</taxon>
        <taxon>Christiangramia</taxon>
    </lineage>
</organism>
<dbReference type="InterPro" id="IPR019860">
    <property type="entry name" value="Motility-assoc_ABC_perm_GldF"/>
</dbReference>
<name>A0ABW5X0K4_9FLAO</name>
<keyword evidence="2" id="KW-1003">Cell membrane</keyword>
<proteinExistence type="predicted"/>
<feature type="transmembrane region" description="Helical" evidence="6">
    <location>
        <begin position="12"/>
        <end position="36"/>
    </location>
</feature>
<protein>
    <submittedName>
        <fullName evidence="7">Gliding motility-associated ABC transporter permease subunit GldF</fullName>
    </submittedName>
</protein>
<dbReference type="NCBIfam" id="TIGR03518">
    <property type="entry name" value="ABC_perm_GldF"/>
    <property type="match status" value="1"/>
</dbReference>
<evidence type="ECO:0000256" key="2">
    <source>
        <dbReference type="ARBA" id="ARBA00022475"/>
    </source>
</evidence>
<dbReference type="EMBL" id="JBHUOJ010000009">
    <property type="protein sequence ID" value="MFD2832565.1"/>
    <property type="molecule type" value="Genomic_DNA"/>
</dbReference>
<evidence type="ECO:0000256" key="5">
    <source>
        <dbReference type="ARBA" id="ARBA00023136"/>
    </source>
</evidence>